<keyword evidence="1" id="KW-0812">Transmembrane</keyword>
<sequence>MLRIRRTRGTRSPRIAELLATVVWVLAILPALATALLAVSMIGSAVSGSGTSVQAAQEVLIVIVYVAGLLSFVAMRRSESPRKTWILACLTIILVVAASAPIVYAFSQAFLEEWCEYQPGGRGNPSQSIDDIPAVC</sequence>
<evidence type="ECO:0000256" key="1">
    <source>
        <dbReference type="SAM" id="Phobius"/>
    </source>
</evidence>
<name>A0A846RLY4_9MICC</name>
<feature type="transmembrane region" description="Helical" evidence="1">
    <location>
        <begin position="55"/>
        <end position="73"/>
    </location>
</feature>
<protein>
    <submittedName>
        <fullName evidence="2">Cytochrome bd-type quinol oxidase subunit 2</fullName>
    </submittedName>
</protein>
<dbReference type="RefSeq" id="WP_167990539.1">
    <property type="nucleotide sequence ID" value="NZ_JAATJL010000001.1"/>
</dbReference>
<keyword evidence="1" id="KW-0472">Membrane</keyword>
<dbReference type="Proteomes" id="UP000547458">
    <property type="component" value="Unassembled WGS sequence"/>
</dbReference>
<feature type="transmembrane region" description="Helical" evidence="1">
    <location>
        <begin position="85"/>
        <end position="106"/>
    </location>
</feature>
<reference evidence="2 3" key="1">
    <citation type="submission" date="2020-03" db="EMBL/GenBank/DDBJ databases">
        <title>Sequencing the genomes of 1000 actinobacteria strains.</title>
        <authorList>
            <person name="Klenk H.-P."/>
        </authorList>
    </citation>
    <scope>NUCLEOTIDE SEQUENCE [LARGE SCALE GENOMIC DNA]</scope>
    <source>
        <strain evidence="2 3">DSM 16403</strain>
    </source>
</reference>
<feature type="transmembrane region" description="Helical" evidence="1">
    <location>
        <begin position="21"/>
        <end position="43"/>
    </location>
</feature>
<keyword evidence="1" id="KW-1133">Transmembrane helix</keyword>
<proteinExistence type="predicted"/>
<organism evidence="2 3">
    <name type="scientific">Arthrobacter pigmenti</name>
    <dbReference type="NCBI Taxonomy" id="271432"/>
    <lineage>
        <taxon>Bacteria</taxon>
        <taxon>Bacillati</taxon>
        <taxon>Actinomycetota</taxon>
        <taxon>Actinomycetes</taxon>
        <taxon>Micrococcales</taxon>
        <taxon>Micrococcaceae</taxon>
        <taxon>Arthrobacter</taxon>
    </lineage>
</organism>
<dbReference type="EMBL" id="JAATJL010000001">
    <property type="protein sequence ID" value="NJC21137.1"/>
    <property type="molecule type" value="Genomic_DNA"/>
</dbReference>
<accession>A0A846RLY4</accession>
<dbReference type="AlphaFoldDB" id="A0A846RLY4"/>
<comment type="caution">
    <text evidence="2">The sequence shown here is derived from an EMBL/GenBank/DDBJ whole genome shotgun (WGS) entry which is preliminary data.</text>
</comment>
<keyword evidence="3" id="KW-1185">Reference proteome</keyword>
<evidence type="ECO:0000313" key="2">
    <source>
        <dbReference type="EMBL" id="NJC21137.1"/>
    </source>
</evidence>
<evidence type="ECO:0000313" key="3">
    <source>
        <dbReference type="Proteomes" id="UP000547458"/>
    </source>
</evidence>
<gene>
    <name evidence="2" type="ORF">BJ994_000213</name>
</gene>